<dbReference type="EMBL" id="DSQF01000014">
    <property type="protein sequence ID" value="HGZ43210.1"/>
    <property type="molecule type" value="Genomic_DNA"/>
</dbReference>
<organism evidence="1">
    <name type="scientific">Eiseniibacteriota bacterium</name>
    <dbReference type="NCBI Taxonomy" id="2212470"/>
    <lineage>
        <taxon>Bacteria</taxon>
        <taxon>Candidatus Eiseniibacteriota</taxon>
    </lineage>
</organism>
<protein>
    <recommendedName>
        <fullName evidence="2">DUF429 domain-containing protein</fullName>
    </recommendedName>
</protein>
<gene>
    <name evidence="1" type="ORF">ENR23_07265</name>
</gene>
<proteinExistence type="predicted"/>
<evidence type="ECO:0000313" key="1">
    <source>
        <dbReference type="EMBL" id="HGZ43210.1"/>
    </source>
</evidence>
<reference evidence="1" key="1">
    <citation type="journal article" date="2020" name="mSystems">
        <title>Genome- and Community-Level Interaction Insights into Carbon Utilization and Element Cycling Functions of Hydrothermarchaeota in Hydrothermal Sediment.</title>
        <authorList>
            <person name="Zhou Z."/>
            <person name="Liu Y."/>
            <person name="Xu W."/>
            <person name="Pan J."/>
            <person name="Luo Z.H."/>
            <person name="Li M."/>
        </authorList>
    </citation>
    <scope>NUCLEOTIDE SEQUENCE [LARGE SCALE GENOMIC DNA]</scope>
    <source>
        <strain evidence="1">SpSt-381</strain>
    </source>
</reference>
<accession>A0A832I4P7</accession>
<evidence type="ECO:0008006" key="2">
    <source>
        <dbReference type="Google" id="ProtNLM"/>
    </source>
</evidence>
<comment type="caution">
    <text evidence="1">The sequence shown here is derived from an EMBL/GenBank/DDBJ whole genome shotgun (WGS) entry which is preliminary data.</text>
</comment>
<name>A0A832I4P7_UNCEI</name>
<sequence length="268" mass="27789">MRGPVAVHGVDWSGAALAGRHIWIASGWRARRGLEVTAVVRASDLPGGGVERAAALAAVRAFVAARPGEAVGIDAPLGLPRALAAADWQSTVRAVARDRDAGAFRARCAARTGGREPRRACDVAARTPFAPTNLRLYRQTFHALAGLVAPLLEAGRVRVAPMQRPAARAALLLEVCPASTLAREGLRVPYKGRGGRLRDARARIAAALAGRGLAARIACGAREAAVEDPGGDALDAVVACCAAARAVADARALGRANADERLEGRVYV</sequence>
<dbReference type="AlphaFoldDB" id="A0A832I4P7"/>